<feature type="region of interest" description="Disordered" evidence="1">
    <location>
        <begin position="76"/>
        <end position="105"/>
    </location>
</feature>
<proteinExistence type="predicted"/>
<keyword evidence="2" id="KW-0472">Membrane</keyword>
<feature type="compositionally biased region" description="Polar residues" evidence="1">
    <location>
        <begin position="76"/>
        <end position="89"/>
    </location>
</feature>
<feature type="compositionally biased region" description="Polar residues" evidence="1">
    <location>
        <begin position="169"/>
        <end position="180"/>
    </location>
</feature>
<evidence type="ECO:0000313" key="3">
    <source>
        <dbReference type="EMBL" id="PIR92762.1"/>
    </source>
</evidence>
<evidence type="ECO:0000256" key="1">
    <source>
        <dbReference type="SAM" id="MobiDB-lite"/>
    </source>
</evidence>
<dbReference type="EMBL" id="PFAR01000054">
    <property type="protein sequence ID" value="PIR92762.1"/>
    <property type="molecule type" value="Genomic_DNA"/>
</dbReference>
<accession>A0A2H0V124</accession>
<keyword evidence="2" id="KW-1133">Transmembrane helix</keyword>
<organism evidence="3 4">
    <name type="scientific">Candidatus Falkowbacteria bacterium CG10_big_fil_rev_8_21_14_0_10_43_10</name>
    <dbReference type="NCBI Taxonomy" id="1974567"/>
    <lineage>
        <taxon>Bacteria</taxon>
        <taxon>Candidatus Falkowiibacteriota</taxon>
    </lineage>
</organism>
<keyword evidence="2" id="KW-0812">Transmembrane</keyword>
<protein>
    <submittedName>
        <fullName evidence="3">Uncharacterized protein</fullName>
    </submittedName>
</protein>
<feature type="transmembrane region" description="Helical" evidence="2">
    <location>
        <begin position="47"/>
        <end position="65"/>
    </location>
</feature>
<dbReference type="Proteomes" id="UP000228626">
    <property type="component" value="Unassembled WGS sequence"/>
</dbReference>
<feature type="region of interest" description="Disordered" evidence="1">
    <location>
        <begin position="120"/>
        <end position="193"/>
    </location>
</feature>
<reference evidence="4" key="1">
    <citation type="submission" date="2017-09" db="EMBL/GenBank/DDBJ databases">
        <title>Depth-based differentiation of microbial function through sediment-hosted aquifers and enrichment of novel symbionts in the deep terrestrial subsurface.</title>
        <authorList>
            <person name="Probst A.J."/>
            <person name="Ladd B."/>
            <person name="Jarett J.K."/>
            <person name="Geller-Mcgrath D.E."/>
            <person name="Sieber C.M.K."/>
            <person name="Emerson J.B."/>
            <person name="Anantharaman K."/>
            <person name="Thomas B.C."/>
            <person name="Malmstrom R."/>
            <person name="Stieglmeier M."/>
            <person name="Klingl A."/>
            <person name="Woyke T."/>
            <person name="Ryan C.M."/>
            <person name="Banfield J.F."/>
        </authorList>
    </citation>
    <scope>NUCLEOTIDE SEQUENCE [LARGE SCALE GENOMIC DNA]</scope>
</reference>
<dbReference type="AlphaFoldDB" id="A0A2H0V124"/>
<evidence type="ECO:0000256" key="2">
    <source>
        <dbReference type="SAM" id="Phobius"/>
    </source>
</evidence>
<comment type="caution">
    <text evidence="3">The sequence shown here is derived from an EMBL/GenBank/DDBJ whole genome shotgun (WGS) entry which is preliminary data.</text>
</comment>
<name>A0A2H0V124_9BACT</name>
<feature type="compositionally biased region" description="Acidic residues" evidence="1">
    <location>
        <begin position="120"/>
        <end position="136"/>
    </location>
</feature>
<gene>
    <name evidence="3" type="ORF">COT99_04420</name>
</gene>
<sequence>MEEKNNNINEDLLVNIPDEYVSGGEYREKLDGFKPRRPEAVTWKQKITVVFLILFGVSAMILWGIQFKNSLQTGRTVSSDKSASLNSETRTQEQSKDSDEDGLSDYDELYVHKTSIYLEDTDSDGLGDREELEMGEDPNCPLGQNCFSESEAGGSGSTENTQPEEPVSNPETSPSPQNLTPEEGSGAVSQDDSERQLIESILLGEADAASLRKLLLQAGMDEESLNRISDEQLLNTYKNTLQTQK</sequence>
<evidence type="ECO:0000313" key="4">
    <source>
        <dbReference type="Proteomes" id="UP000228626"/>
    </source>
</evidence>